<feature type="domain" description="PPIase FKBP-type" evidence="8">
    <location>
        <begin position="138"/>
        <end position="224"/>
    </location>
</feature>
<proteinExistence type="inferred from homology"/>
<dbReference type="PANTHER" id="PTHR43811:SF19">
    <property type="entry name" value="39 KDA FK506-BINDING NUCLEAR PROTEIN"/>
    <property type="match status" value="1"/>
</dbReference>
<dbReference type="InterPro" id="IPR046357">
    <property type="entry name" value="PPIase_dom_sf"/>
</dbReference>
<dbReference type="NCBIfam" id="NF008602">
    <property type="entry name" value="PRK11570.1"/>
    <property type="match status" value="1"/>
</dbReference>
<evidence type="ECO:0000256" key="4">
    <source>
        <dbReference type="ARBA" id="ARBA00023110"/>
    </source>
</evidence>
<comment type="similarity">
    <text evidence="2 7">Belongs to the FKBP-type PPIase family.</text>
</comment>
<dbReference type="FunFam" id="3.10.50.40:FF:000045">
    <property type="entry name" value="Peptidyl-prolyl cis-trans isomerase"/>
    <property type="match status" value="1"/>
</dbReference>
<keyword evidence="3" id="KW-0732">Signal</keyword>
<dbReference type="InterPro" id="IPR000774">
    <property type="entry name" value="PPIase_FKBP_N"/>
</dbReference>
<protein>
    <recommendedName>
        <fullName evidence="7">Peptidyl-prolyl cis-trans isomerase</fullName>
        <ecNumber evidence="7">5.2.1.8</ecNumber>
    </recommendedName>
</protein>
<gene>
    <name evidence="9" type="ORF">SAMN05444274_102245</name>
</gene>
<dbReference type="STRING" id="1484053.SAMN05444274_102245"/>
<dbReference type="Gene3D" id="3.10.50.40">
    <property type="match status" value="1"/>
</dbReference>
<evidence type="ECO:0000256" key="5">
    <source>
        <dbReference type="ARBA" id="ARBA00023235"/>
    </source>
</evidence>
<name>A0A1M4VY07_9BACT</name>
<dbReference type="InterPro" id="IPR036944">
    <property type="entry name" value="PPIase_FKBP_N_sf"/>
</dbReference>
<evidence type="ECO:0000256" key="7">
    <source>
        <dbReference type="RuleBase" id="RU003915"/>
    </source>
</evidence>
<evidence type="ECO:0000259" key="8">
    <source>
        <dbReference type="PROSITE" id="PS50059"/>
    </source>
</evidence>
<dbReference type="GO" id="GO:0003755">
    <property type="term" value="F:peptidyl-prolyl cis-trans isomerase activity"/>
    <property type="evidence" value="ECO:0007669"/>
    <property type="project" value="UniProtKB-UniRule"/>
</dbReference>
<keyword evidence="10" id="KW-1185">Reference proteome</keyword>
<evidence type="ECO:0000313" key="10">
    <source>
        <dbReference type="Proteomes" id="UP000184164"/>
    </source>
</evidence>
<sequence length="226" mass="24203">MVLLVIIGMSCQQSGSVKNVKLETEADSAGYAIGILVGTNNKQQVQNAPGGADINLEAMVAAFNAATNDEEGVMTVEEADQMIRRYFEAAGKKEGQKNLEEGNAFLEQNKSREGVQTTDSGLQYEIITEGDGPKPTAEDRVRVHYHGTLIDGTVFDSSVDRGEPAVFGVGQVIPGWTEALQLMPVGSKWKVFIPANLAYGERGAGGDIGPNSALIFEVELLEIVKE</sequence>
<dbReference type="Gene3D" id="1.10.287.460">
    <property type="entry name" value="Peptidyl-prolyl cis-trans isomerase, FKBP-type, N-terminal domain"/>
    <property type="match status" value="1"/>
</dbReference>
<dbReference type="Proteomes" id="UP000184164">
    <property type="component" value="Unassembled WGS sequence"/>
</dbReference>
<dbReference type="PROSITE" id="PS50059">
    <property type="entry name" value="FKBP_PPIASE"/>
    <property type="match status" value="1"/>
</dbReference>
<keyword evidence="4 6" id="KW-0697">Rotamase</keyword>
<dbReference type="EMBL" id="FQUM01000002">
    <property type="protein sequence ID" value="SHE73795.1"/>
    <property type="molecule type" value="Genomic_DNA"/>
</dbReference>
<dbReference type="SUPFAM" id="SSF54534">
    <property type="entry name" value="FKBP-like"/>
    <property type="match status" value="1"/>
</dbReference>
<dbReference type="EC" id="5.2.1.8" evidence="7"/>
<organism evidence="9 10">
    <name type="scientific">Mariniphaga anaerophila</name>
    <dbReference type="NCBI Taxonomy" id="1484053"/>
    <lineage>
        <taxon>Bacteria</taxon>
        <taxon>Pseudomonadati</taxon>
        <taxon>Bacteroidota</taxon>
        <taxon>Bacteroidia</taxon>
        <taxon>Marinilabiliales</taxon>
        <taxon>Prolixibacteraceae</taxon>
        <taxon>Mariniphaga</taxon>
    </lineage>
</organism>
<evidence type="ECO:0000256" key="2">
    <source>
        <dbReference type="ARBA" id="ARBA00006577"/>
    </source>
</evidence>
<evidence type="ECO:0000256" key="3">
    <source>
        <dbReference type="ARBA" id="ARBA00022729"/>
    </source>
</evidence>
<reference evidence="9 10" key="1">
    <citation type="submission" date="2016-11" db="EMBL/GenBank/DDBJ databases">
        <authorList>
            <person name="Jaros S."/>
            <person name="Januszkiewicz K."/>
            <person name="Wedrychowicz H."/>
        </authorList>
    </citation>
    <scope>NUCLEOTIDE SEQUENCE [LARGE SCALE GENOMIC DNA]</scope>
    <source>
        <strain evidence="9 10">DSM 26910</strain>
    </source>
</reference>
<dbReference type="InterPro" id="IPR001179">
    <property type="entry name" value="PPIase_FKBP_dom"/>
</dbReference>
<keyword evidence="5 6" id="KW-0413">Isomerase</keyword>
<evidence type="ECO:0000256" key="6">
    <source>
        <dbReference type="PROSITE-ProRule" id="PRU00277"/>
    </source>
</evidence>
<dbReference type="PANTHER" id="PTHR43811">
    <property type="entry name" value="FKBP-TYPE PEPTIDYL-PROLYL CIS-TRANS ISOMERASE FKPA"/>
    <property type="match status" value="1"/>
</dbReference>
<dbReference type="AlphaFoldDB" id="A0A1M4VY07"/>
<accession>A0A1M4VY07</accession>
<dbReference type="GO" id="GO:0006457">
    <property type="term" value="P:protein folding"/>
    <property type="evidence" value="ECO:0007669"/>
    <property type="project" value="InterPro"/>
</dbReference>
<evidence type="ECO:0000256" key="1">
    <source>
        <dbReference type="ARBA" id="ARBA00000971"/>
    </source>
</evidence>
<dbReference type="Pfam" id="PF00254">
    <property type="entry name" value="FKBP_C"/>
    <property type="match status" value="1"/>
</dbReference>
<evidence type="ECO:0000313" key="9">
    <source>
        <dbReference type="EMBL" id="SHE73795.1"/>
    </source>
</evidence>
<comment type="catalytic activity">
    <reaction evidence="1 6 7">
        <text>[protein]-peptidylproline (omega=180) = [protein]-peptidylproline (omega=0)</text>
        <dbReference type="Rhea" id="RHEA:16237"/>
        <dbReference type="Rhea" id="RHEA-COMP:10747"/>
        <dbReference type="Rhea" id="RHEA-COMP:10748"/>
        <dbReference type="ChEBI" id="CHEBI:83833"/>
        <dbReference type="ChEBI" id="CHEBI:83834"/>
        <dbReference type="EC" id="5.2.1.8"/>
    </reaction>
</comment>
<dbReference type="Pfam" id="PF01346">
    <property type="entry name" value="FKBP_N"/>
    <property type="match status" value="1"/>
</dbReference>